<reference evidence="2" key="1">
    <citation type="submission" date="2016-10" db="EMBL/GenBank/DDBJ databases">
        <authorList>
            <person name="Varghese N."/>
            <person name="Submissions S."/>
        </authorList>
    </citation>
    <scope>NUCLEOTIDE SEQUENCE [LARGE SCALE GENOMIC DNA]</scope>
    <source>
        <strain evidence="2">IBRC-M 10043</strain>
    </source>
</reference>
<gene>
    <name evidence="1" type="ORF">SAMN05216388_10348</name>
</gene>
<dbReference type="EMBL" id="FOCX01000034">
    <property type="protein sequence ID" value="SEP11250.1"/>
    <property type="molecule type" value="Genomic_DNA"/>
</dbReference>
<evidence type="ECO:0000313" key="1">
    <source>
        <dbReference type="EMBL" id="SEP11250.1"/>
    </source>
</evidence>
<dbReference type="AlphaFoldDB" id="A0A1H8V705"/>
<organism evidence="1 2">
    <name type="scientific">Halorientalis persicus</name>
    <dbReference type="NCBI Taxonomy" id="1367881"/>
    <lineage>
        <taxon>Archaea</taxon>
        <taxon>Methanobacteriati</taxon>
        <taxon>Methanobacteriota</taxon>
        <taxon>Stenosarchaea group</taxon>
        <taxon>Halobacteria</taxon>
        <taxon>Halobacteriales</taxon>
        <taxon>Haloarculaceae</taxon>
        <taxon>Halorientalis</taxon>
    </lineage>
</organism>
<name>A0A1H8V705_9EURY</name>
<evidence type="ECO:0000313" key="2">
    <source>
        <dbReference type="Proteomes" id="UP000198775"/>
    </source>
</evidence>
<dbReference type="Proteomes" id="UP000198775">
    <property type="component" value="Unassembled WGS sequence"/>
</dbReference>
<keyword evidence="2" id="KW-1185">Reference proteome</keyword>
<sequence length="79" mass="9050">MLFSSINPSRLNSMVNSTNSILFWEFVLFQDSILLWNIHNRVSGSGDESQHRAKFGFDISQFTPLPLKLFFDADIGKPE</sequence>
<accession>A0A1H8V705</accession>
<protein>
    <submittedName>
        <fullName evidence="1">Uncharacterized protein</fullName>
    </submittedName>
</protein>
<proteinExistence type="predicted"/>